<evidence type="ECO:0000313" key="8">
    <source>
        <dbReference type="Proteomes" id="UP000054466"/>
    </source>
</evidence>
<sequence length="519" mass="59059">MTDETKSIDRETYPHGETSYLGKSGFLSIFIHVQNQNPKRDNSSDSAKPEPTVPSPSRHLLFSFMDTYLEFCYTWCPILEREDILKDPGLESSSLLKQALALLGSQINPPLLKHETPAKYYENAKSLFYGNYERDPLCRITAVMLMYWWSAGPPNIVSMDSQFWWTGIAVKLAQEIGLHRDPSKDQVLRPGETAGLRRRIWWTLFARERLTSICQGRPCSINPSDCNVRPLTLEDFPAGKSRQGEIFIHWVRLCEIVGRVARHLNSRTDWQPVPGDISEDLVAWVNSLPQNMVPPFQPNAGAFDREVNQLFLPYLSVITLLYMKRLTQPLPKAYTAGILAASCVARIFEDFLARGTLRFLQGVAGWSIAIAILALLHARRVECLKEHAEQHLEILFTALKEMANHWHSSKMFVAGFESLTDSDSFMSTAKGRPDTHPPPTRAELDDCQLDYLVEWDGVSYLDYFPGASAHTSAMFNILLKYDPPNLFSDILVPNDVSMQYQDLFDGVWLEQSYDVEQMI</sequence>
<dbReference type="GO" id="GO:0003677">
    <property type="term" value="F:DNA binding"/>
    <property type="evidence" value="ECO:0007669"/>
    <property type="project" value="UniProtKB-KW"/>
</dbReference>
<gene>
    <name evidence="7" type="ORF">PV07_00687</name>
</gene>
<evidence type="ECO:0000256" key="3">
    <source>
        <dbReference type="ARBA" id="ARBA00023125"/>
    </source>
</evidence>
<dbReference type="InterPro" id="IPR007219">
    <property type="entry name" value="XnlR_reg_dom"/>
</dbReference>
<dbReference type="GO" id="GO:0006351">
    <property type="term" value="P:DNA-templated transcription"/>
    <property type="evidence" value="ECO:0007669"/>
    <property type="project" value="InterPro"/>
</dbReference>
<dbReference type="Proteomes" id="UP000054466">
    <property type="component" value="Unassembled WGS sequence"/>
</dbReference>
<keyword evidence="2" id="KW-0805">Transcription regulation</keyword>
<accession>A0A0D2B8A7</accession>
<dbReference type="PANTHER" id="PTHR47171">
    <property type="entry name" value="FARA-RELATED"/>
    <property type="match status" value="1"/>
</dbReference>
<name>A0A0D2B8A7_9EURO</name>
<keyword evidence="3" id="KW-0238">DNA-binding</keyword>
<dbReference type="InterPro" id="IPR052073">
    <property type="entry name" value="Amide_Lactam_Regulators"/>
</dbReference>
<evidence type="ECO:0000313" key="7">
    <source>
        <dbReference type="EMBL" id="KIW33872.1"/>
    </source>
</evidence>
<organism evidence="7 8">
    <name type="scientific">Cladophialophora immunda</name>
    <dbReference type="NCBI Taxonomy" id="569365"/>
    <lineage>
        <taxon>Eukaryota</taxon>
        <taxon>Fungi</taxon>
        <taxon>Dikarya</taxon>
        <taxon>Ascomycota</taxon>
        <taxon>Pezizomycotina</taxon>
        <taxon>Eurotiomycetes</taxon>
        <taxon>Chaetothyriomycetidae</taxon>
        <taxon>Chaetothyriales</taxon>
        <taxon>Herpotrichiellaceae</taxon>
        <taxon>Cladophialophora</taxon>
    </lineage>
</organism>
<evidence type="ECO:0000256" key="4">
    <source>
        <dbReference type="ARBA" id="ARBA00023163"/>
    </source>
</evidence>
<evidence type="ECO:0000259" key="6">
    <source>
        <dbReference type="SMART" id="SM00906"/>
    </source>
</evidence>
<dbReference type="OrthoDB" id="39175at2759"/>
<dbReference type="CDD" id="cd12148">
    <property type="entry name" value="fungal_TF_MHR"/>
    <property type="match status" value="1"/>
</dbReference>
<dbReference type="VEuPathDB" id="FungiDB:PV07_00687"/>
<dbReference type="SMART" id="SM00906">
    <property type="entry name" value="Fungal_trans"/>
    <property type="match status" value="1"/>
</dbReference>
<dbReference type="Pfam" id="PF04082">
    <property type="entry name" value="Fungal_trans"/>
    <property type="match status" value="1"/>
</dbReference>
<dbReference type="EMBL" id="KN847040">
    <property type="protein sequence ID" value="KIW33872.1"/>
    <property type="molecule type" value="Genomic_DNA"/>
</dbReference>
<feature type="domain" description="Xylanolytic transcriptional activator regulatory" evidence="6">
    <location>
        <begin position="162"/>
        <end position="236"/>
    </location>
</feature>
<keyword evidence="5" id="KW-0539">Nucleus</keyword>
<dbReference type="PANTHER" id="PTHR47171:SF5">
    <property type="entry name" value="ZN(II)2CYS6 TRANSCRIPTION FACTOR (EUROFUNG)"/>
    <property type="match status" value="1"/>
</dbReference>
<reference evidence="7 8" key="1">
    <citation type="submission" date="2015-01" db="EMBL/GenBank/DDBJ databases">
        <title>The Genome Sequence of Cladophialophora immunda CBS83496.</title>
        <authorList>
            <consortium name="The Broad Institute Genomics Platform"/>
            <person name="Cuomo C."/>
            <person name="de Hoog S."/>
            <person name="Gorbushina A."/>
            <person name="Stielow B."/>
            <person name="Teixiera M."/>
            <person name="Abouelleil A."/>
            <person name="Chapman S.B."/>
            <person name="Priest M."/>
            <person name="Young S.K."/>
            <person name="Wortman J."/>
            <person name="Nusbaum C."/>
            <person name="Birren B."/>
        </authorList>
    </citation>
    <scope>NUCLEOTIDE SEQUENCE [LARGE SCALE GENOMIC DNA]</scope>
    <source>
        <strain evidence="7 8">CBS 83496</strain>
    </source>
</reference>
<evidence type="ECO:0000256" key="2">
    <source>
        <dbReference type="ARBA" id="ARBA00023015"/>
    </source>
</evidence>
<dbReference type="GO" id="GO:0008270">
    <property type="term" value="F:zinc ion binding"/>
    <property type="evidence" value="ECO:0007669"/>
    <property type="project" value="InterPro"/>
</dbReference>
<evidence type="ECO:0000256" key="1">
    <source>
        <dbReference type="ARBA" id="ARBA00022833"/>
    </source>
</evidence>
<keyword evidence="4" id="KW-0804">Transcription</keyword>
<dbReference type="GeneID" id="27339881"/>
<dbReference type="RefSeq" id="XP_016254088.1">
    <property type="nucleotide sequence ID" value="XM_016387160.1"/>
</dbReference>
<dbReference type="AlphaFoldDB" id="A0A0D2B8A7"/>
<dbReference type="HOGENOM" id="CLU_007427_1_0_1"/>
<keyword evidence="1" id="KW-0862">Zinc</keyword>
<protein>
    <recommendedName>
        <fullName evidence="6">Xylanolytic transcriptional activator regulatory domain-containing protein</fullName>
    </recommendedName>
</protein>
<evidence type="ECO:0000256" key="5">
    <source>
        <dbReference type="ARBA" id="ARBA00023242"/>
    </source>
</evidence>
<proteinExistence type="predicted"/>
<keyword evidence="8" id="KW-1185">Reference proteome</keyword>